<evidence type="ECO:0000313" key="4">
    <source>
        <dbReference type="Proteomes" id="UP000539642"/>
    </source>
</evidence>
<organism evidence="3 4">
    <name type="scientific">Desulfoprunum benzoelyticum</name>
    <dbReference type="NCBI Taxonomy" id="1506996"/>
    <lineage>
        <taxon>Bacteria</taxon>
        <taxon>Pseudomonadati</taxon>
        <taxon>Thermodesulfobacteriota</taxon>
        <taxon>Desulfobulbia</taxon>
        <taxon>Desulfobulbales</taxon>
        <taxon>Desulfobulbaceae</taxon>
        <taxon>Desulfoprunum</taxon>
    </lineage>
</organism>
<reference evidence="3 4" key="1">
    <citation type="submission" date="2020-08" db="EMBL/GenBank/DDBJ databases">
        <title>Genomic Encyclopedia of Type Strains, Phase IV (KMG-IV): sequencing the most valuable type-strain genomes for metagenomic binning, comparative biology and taxonomic classification.</title>
        <authorList>
            <person name="Goeker M."/>
        </authorList>
    </citation>
    <scope>NUCLEOTIDE SEQUENCE [LARGE SCALE GENOMIC DNA]</scope>
    <source>
        <strain evidence="3 4">DSM 28570</strain>
    </source>
</reference>
<keyword evidence="1" id="KW-0238">DNA-binding</keyword>
<keyword evidence="4" id="KW-1185">Reference proteome</keyword>
<dbReference type="SMART" id="SM00422">
    <property type="entry name" value="HTH_MERR"/>
    <property type="match status" value="1"/>
</dbReference>
<name>A0A840UVD9_9BACT</name>
<gene>
    <name evidence="3" type="ORF">HNQ81_003515</name>
</gene>
<dbReference type="PANTHER" id="PTHR30204:SF58">
    <property type="entry name" value="HTH-TYPE TRANSCRIPTIONAL REGULATOR YFMP"/>
    <property type="match status" value="1"/>
</dbReference>
<dbReference type="AlphaFoldDB" id="A0A840UVD9"/>
<evidence type="ECO:0000259" key="2">
    <source>
        <dbReference type="PROSITE" id="PS50937"/>
    </source>
</evidence>
<dbReference type="InterPro" id="IPR047057">
    <property type="entry name" value="MerR_fam"/>
</dbReference>
<evidence type="ECO:0000313" key="3">
    <source>
        <dbReference type="EMBL" id="MBB5349752.1"/>
    </source>
</evidence>
<dbReference type="PANTHER" id="PTHR30204">
    <property type="entry name" value="REDOX-CYCLING DRUG-SENSING TRANSCRIPTIONAL ACTIVATOR SOXR"/>
    <property type="match status" value="1"/>
</dbReference>
<dbReference type="PROSITE" id="PS00552">
    <property type="entry name" value="HTH_MERR_1"/>
    <property type="match status" value="1"/>
</dbReference>
<dbReference type="Pfam" id="PF13411">
    <property type="entry name" value="MerR_1"/>
    <property type="match status" value="1"/>
</dbReference>
<dbReference type="Gene3D" id="1.10.1660.10">
    <property type="match status" value="1"/>
</dbReference>
<dbReference type="RefSeq" id="WP_183352627.1">
    <property type="nucleotide sequence ID" value="NZ_JACHEO010000042.1"/>
</dbReference>
<proteinExistence type="predicted"/>
<dbReference type="EMBL" id="JACHEO010000042">
    <property type="protein sequence ID" value="MBB5349752.1"/>
    <property type="molecule type" value="Genomic_DNA"/>
</dbReference>
<dbReference type="Proteomes" id="UP000539642">
    <property type="component" value="Unassembled WGS sequence"/>
</dbReference>
<dbReference type="GO" id="GO:0003677">
    <property type="term" value="F:DNA binding"/>
    <property type="evidence" value="ECO:0007669"/>
    <property type="project" value="UniProtKB-KW"/>
</dbReference>
<dbReference type="GO" id="GO:0003700">
    <property type="term" value="F:DNA-binding transcription factor activity"/>
    <property type="evidence" value="ECO:0007669"/>
    <property type="project" value="InterPro"/>
</dbReference>
<comment type="caution">
    <text evidence="3">The sequence shown here is derived from an EMBL/GenBank/DDBJ whole genome shotgun (WGS) entry which is preliminary data.</text>
</comment>
<dbReference type="PROSITE" id="PS50937">
    <property type="entry name" value="HTH_MERR_2"/>
    <property type="match status" value="1"/>
</dbReference>
<dbReference type="InterPro" id="IPR000551">
    <property type="entry name" value="MerR-type_HTH_dom"/>
</dbReference>
<keyword evidence="3" id="KW-0346">Stress response</keyword>
<dbReference type="SUPFAM" id="SSF46955">
    <property type="entry name" value="Putative DNA-binding domain"/>
    <property type="match status" value="1"/>
</dbReference>
<feature type="domain" description="HTH merR-type" evidence="2">
    <location>
        <begin position="8"/>
        <end position="76"/>
    </location>
</feature>
<accession>A0A840UVD9</accession>
<dbReference type="InterPro" id="IPR009061">
    <property type="entry name" value="DNA-bd_dom_put_sf"/>
</dbReference>
<sequence length="123" mass="14390">MDTDNKAIFTVGMAAKMLDIHPRTLRNYEDKGLIVPTRKGDWRYYTMRDIQWIECLREMIHVHGVSINAIKKLLKYTPCWNIIDCSFERRKCCSAFFSNTLVPKKIDRVARIPQIGNREDIAA</sequence>
<evidence type="ECO:0000256" key="1">
    <source>
        <dbReference type="ARBA" id="ARBA00023125"/>
    </source>
</evidence>
<protein>
    <submittedName>
        <fullName evidence="3">MerR family transcriptional regulator/heat shock protein HspR</fullName>
    </submittedName>
</protein>